<reference evidence="5 6" key="1">
    <citation type="submission" date="2024-08" db="EMBL/GenBank/DDBJ databases">
        <title>Two novel Cytobacillus novel species.</title>
        <authorList>
            <person name="Liu G."/>
        </authorList>
    </citation>
    <scope>NUCLEOTIDE SEQUENCE [LARGE SCALE GENOMIC DNA]</scope>
    <source>
        <strain evidence="5 6">FJAT-54145</strain>
    </source>
</reference>
<organism evidence="5 6">
    <name type="scientific">Cytobacillus spartinae</name>
    <dbReference type="NCBI Taxonomy" id="3299023"/>
    <lineage>
        <taxon>Bacteria</taxon>
        <taxon>Bacillati</taxon>
        <taxon>Bacillota</taxon>
        <taxon>Bacilli</taxon>
        <taxon>Bacillales</taxon>
        <taxon>Bacillaceae</taxon>
        <taxon>Cytobacillus</taxon>
    </lineage>
</organism>
<dbReference type="Gene3D" id="1.10.260.40">
    <property type="entry name" value="lambda repressor-like DNA-binding domains"/>
    <property type="match status" value="1"/>
</dbReference>
<dbReference type="Proteomes" id="UP001601059">
    <property type="component" value="Unassembled WGS sequence"/>
</dbReference>
<dbReference type="EMBL" id="JBIACK010000006">
    <property type="protein sequence ID" value="MFE8701741.1"/>
    <property type="molecule type" value="Genomic_DNA"/>
</dbReference>
<dbReference type="SMART" id="SM00530">
    <property type="entry name" value="HTH_XRE"/>
    <property type="match status" value="1"/>
</dbReference>
<dbReference type="InterPro" id="IPR050807">
    <property type="entry name" value="TransReg_Diox_bact_type"/>
</dbReference>
<dbReference type="SUPFAM" id="SSF47413">
    <property type="entry name" value="lambda repressor-like DNA-binding domains"/>
    <property type="match status" value="1"/>
</dbReference>
<name>A0ABW6KC33_9BACI</name>
<dbReference type="PANTHER" id="PTHR46797:SF23">
    <property type="entry name" value="HTH-TYPE TRANSCRIPTIONAL REGULATOR SUTR"/>
    <property type="match status" value="1"/>
</dbReference>
<dbReference type="PROSITE" id="PS50943">
    <property type="entry name" value="HTH_CROC1"/>
    <property type="match status" value="1"/>
</dbReference>
<accession>A0ABW6KC33</accession>
<evidence type="ECO:0000256" key="3">
    <source>
        <dbReference type="ARBA" id="ARBA00023163"/>
    </source>
</evidence>
<sequence>MSKTNRLSYYLGKSIRASRKGKGYTIEQLAEKSELNDKYLGEVERGEVNISVETLFKIAKGLNLKDPAELLQEAKREVYPSMNNRE</sequence>
<dbReference type="PANTHER" id="PTHR46797">
    <property type="entry name" value="HTH-TYPE TRANSCRIPTIONAL REGULATOR"/>
    <property type="match status" value="1"/>
</dbReference>
<keyword evidence="6" id="KW-1185">Reference proteome</keyword>
<dbReference type="CDD" id="cd00093">
    <property type="entry name" value="HTH_XRE"/>
    <property type="match status" value="1"/>
</dbReference>
<evidence type="ECO:0000256" key="1">
    <source>
        <dbReference type="ARBA" id="ARBA00023015"/>
    </source>
</evidence>
<evidence type="ECO:0000313" key="6">
    <source>
        <dbReference type="Proteomes" id="UP001601059"/>
    </source>
</evidence>
<dbReference type="InterPro" id="IPR010982">
    <property type="entry name" value="Lambda_DNA-bd_dom_sf"/>
</dbReference>
<evidence type="ECO:0000259" key="4">
    <source>
        <dbReference type="PROSITE" id="PS50943"/>
    </source>
</evidence>
<proteinExistence type="predicted"/>
<feature type="domain" description="HTH cro/C1-type" evidence="4">
    <location>
        <begin position="15"/>
        <end position="70"/>
    </location>
</feature>
<gene>
    <name evidence="5" type="ORF">ACFYKX_14155</name>
</gene>
<protein>
    <submittedName>
        <fullName evidence="5">Helix-turn-helix domain-containing protein</fullName>
    </submittedName>
</protein>
<keyword evidence="3" id="KW-0804">Transcription</keyword>
<keyword evidence="2" id="KW-0238">DNA-binding</keyword>
<evidence type="ECO:0000313" key="5">
    <source>
        <dbReference type="EMBL" id="MFE8701741.1"/>
    </source>
</evidence>
<dbReference type="RefSeq" id="WP_389361710.1">
    <property type="nucleotide sequence ID" value="NZ_JBIACK010000006.1"/>
</dbReference>
<evidence type="ECO:0000256" key="2">
    <source>
        <dbReference type="ARBA" id="ARBA00023125"/>
    </source>
</evidence>
<keyword evidence="1" id="KW-0805">Transcription regulation</keyword>
<comment type="caution">
    <text evidence="5">The sequence shown here is derived from an EMBL/GenBank/DDBJ whole genome shotgun (WGS) entry which is preliminary data.</text>
</comment>
<dbReference type="Pfam" id="PF01381">
    <property type="entry name" value="HTH_3"/>
    <property type="match status" value="1"/>
</dbReference>
<dbReference type="InterPro" id="IPR001387">
    <property type="entry name" value="Cro/C1-type_HTH"/>
</dbReference>